<dbReference type="GO" id="GO:1990181">
    <property type="term" value="P:acetyl-CoA biosynthetic process from pantothenate"/>
    <property type="evidence" value="ECO:0007669"/>
    <property type="project" value="EnsemblFungi"/>
</dbReference>
<organism evidence="3 4">
    <name type="scientific">Bifiguratus adelaidae</name>
    <dbReference type="NCBI Taxonomy" id="1938954"/>
    <lineage>
        <taxon>Eukaryota</taxon>
        <taxon>Fungi</taxon>
        <taxon>Fungi incertae sedis</taxon>
        <taxon>Mucoromycota</taxon>
        <taxon>Mucoromycotina</taxon>
        <taxon>Endogonomycetes</taxon>
        <taxon>Endogonales</taxon>
        <taxon>Endogonales incertae sedis</taxon>
        <taxon>Bifiguratus</taxon>
    </lineage>
</organism>
<accession>A0A261Y4S5</accession>
<comment type="similarity">
    <text evidence="1">Belongs to the PPC synthetase family.</text>
</comment>
<sequence>MAAQHLLDNGQGVIDPDTYFEIQTPPPNLAQDEAKVRDFVKYNLAKNNRLVLVTSGGTQVPLENQTVRFIDNFSAGTRGATSAEYFLEYGYAVIFMHRQHSLQPYSRNYTHSTNCFLDYLELKPDDSMGVSQAIGPKLIPTFKKYQSVKQRNMLLFVEFTTLTDYLFLLRSITLIMAPMKSKAMYYLAAAVSDFFIPAPKMAEHKIQSSEGALTLHLDQVPKFLKPLVSQWASESFIVSFKASHASYITCPSGTHLFAQLETDSRLLVPKARAALTRYGHQIVIGNMLTTRKRDVTLITKEDDVEIHLTDQELRDEVEIEERIVKELYKRHGMFISTGKSCAVDGMAGVSSL</sequence>
<dbReference type="SUPFAM" id="SSF102645">
    <property type="entry name" value="CoaB-like"/>
    <property type="match status" value="1"/>
</dbReference>
<protein>
    <recommendedName>
        <fullName evidence="2">DNA/pantothenate metabolism flavoprotein C-terminal domain-containing protein</fullName>
    </recommendedName>
</protein>
<dbReference type="Pfam" id="PF04127">
    <property type="entry name" value="DFP"/>
    <property type="match status" value="2"/>
</dbReference>
<dbReference type="EMBL" id="MVBO01000015">
    <property type="protein sequence ID" value="OZJ05464.1"/>
    <property type="molecule type" value="Genomic_DNA"/>
</dbReference>
<dbReference type="GO" id="GO:0005634">
    <property type="term" value="C:nucleus"/>
    <property type="evidence" value="ECO:0007669"/>
    <property type="project" value="EnsemblFungi"/>
</dbReference>
<evidence type="ECO:0000256" key="1">
    <source>
        <dbReference type="ARBA" id="ARBA00005703"/>
    </source>
</evidence>
<feature type="domain" description="DNA/pantothenate metabolism flavoprotein C-terminal" evidence="2">
    <location>
        <begin position="49"/>
        <end position="104"/>
    </location>
</feature>
<dbReference type="GO" id="GO:0004632">
    <property type="term" value="F:phosphopantothenate--cysteine ligase activity"/>
    <property type="evidence" value="ECO:0007669"/>
    <property type="project" value="EnsemblFungi"/>
</dbReference>
<dbReference type="GO" id="GO:1990143">
    <property type="term" value="C:CoA-synthesizing protein complex"/>
    <property type="evidence" value="ECO:0007669"/>
    <property type="project" value="EnsemblFungi"/>
</dbReference>
<proteinExistence type="inferred from homology"/>
<dbReference type="OrthoDB" id="70224at2759"/>
<dbReference type="Proteomes" id="UP000242875">
    <property type="component" value="Unassembled WGS sequence"/>
</dbReference>
<dbReference type="InterPro" id="IPR035929">
    <property type="entry name" value="CoaB-like_sf"/>
</dbReference>
<feature type="domain" description="DNA/pantothenate metabolism flavoprotein C-terminal" evidence="2">
    <location>
        <begin position="176"/>
        <end position="245"/>
    </location>
</feature>
<dbReference type="GO" id="GO:0005737">
    <property type="term" value="C:cytoplasm"/>
    <property type="evidence" value="ECO:0007669"/>
    <property type="project" value="EnsemblFungi"/>
</dbReference>
<keyword evidence="4" id="KW-1185">Reference proteome</keyword>
<dbReference type="GO" id="GO:0015937">
    <property type="term" value="P:coenzyme A biosynthetic process"/>
    <property type="evidence" value="ECO:0007669"/>
    <property type="project" value="EnsemblFungi"/>
</dbReference>
<dbReference type="InterPro" id="IPR007085">
    <property type="entry name" value="DNA/pantothenate-metab_flavo_C"/>
</dbReference>
<dbReference type="PANTHER" id="PTHR12290">
    <property type="entry name" value="CORNICHON-RELATED"/>
    <property type="match status" value="1"/>
</dbReference>
<reference evidence="3 4" key="1">
    <citation type="journal article" date="2017" name="Mycologia">
        <title>Bifiguratus adelaidae, gen. et sp. nov., a new member of Mucoromycotina in endophytic and soil-dwelling habitats.</title>
        <authorList>
            <person name="Torres-Cruz T.J."/>
            <person name="Billingsley Tobias T.L."/>
            <person name="Almatruk M."/>
            <person name="Hesse C."/>
            <person name="Kuske C.R."/>
            <person name="Desiro A."/>
            <person name="Benucci G.M."/>
            <person name="Bonito G."/>
            <person name="Stajich J.E."/>
            <person name="Dunlap C."/>
            <person name="Arnold A.E."/>
            <person name="Porras-Alfaro A."/>
        </authorList>
    </citation>
    <scope>NUCLEOTIDE SEQUENCE [LARGE SCALE GENOMIC DNA]</scope>
    <source>
        <strain evidence="3 4">AZ0501</strain>
    </source>
</reference>
<evidence type="ECO:0000313" key="4">
    <source>
        <dbReference type="Proteomes" id="UP000242875"/>
    </source>
</evidence>
<comment type="caution">
    <text evidence="3">The sequence shown here is derived from an EMBL/GenBank/DDBJ whole genome shotgun (WGS) entry which is preliminary data.</text>
</comment>
<dbReference type="AlphaFoldDB" id="A0A261Y4S5"/>
<dbReference type="Gene3D" id="3.40.50.10300">
    <property type="entry name" value="CoaB-like"/>
    <property type="match status" value="1"/>
</dbReference>
<evidence type="ECO:0000259" key="2">
    <source>
        <dbReference type="Pfam" id="PF04127"/>
    </source>
</evidence>
<name>A0A261Y4S5_9FUNG</name>
<gene>
    <name evidence="3" type="ORF">BZG36_01661</name>
</gene>
<evidence type="ECO:0000313" key="3">
    <source>
        <dbReference type="EMBL" id="OZJ05464.1"/>
    </source>
</evidence>